<dbReference type="GO" id="GO:0004089">
    <property type="term" value="F:carbonate dehydratase activity"/>
    <property type="evidence" value="ECO:0007669"/>
    <property type="project" value="UniProtKB-UniRule"/>
</dbReference>
<comment type="caution">
    <text evidence="9">The sequence shown here is derived from an EMBL/GenBank/DDBJ whole genome shotgun (WGS) entry which is preliminary data.</text>
</comment>
<comment type="similarity">
    <text evidence="1 8">Belongs to the beta-class carbonic anhydrase family.</text>
</comment>
<feature type="binding site" evidence="7">
    <location>
        <position position="38"/>
    </location>
    <ligand>
        <name>Zn(2+)</name>
        <dbReference type="ChEBI" id="CHEBI:29105"/>
    </ligand>
</feature>
<dbReference type="PANTHER" id="PTHR11002:SF76">
    <property type="entry name" value="CARBONIC ANHYDRASE"/>
    <property type="match status" value="1"/>
</dbReference>
<gene>
    <name evidence="9" type="ORF">LARI1_G004840</name>
</gene>
<evidence type="ECO:0000313" key="10">
    <source>
        <dbReference type="Proteomes" id="UP000469559"/>
    </source>
</evidence>
<proteinExistence type="inferred from homology"/>
<evidence type="ECO:0000256" key="4">
    <source>
        <dbReference type="ARBA" id="ARBA00022833"/>
    </source>
</evidence>
<dbReference type="InterPro" id="IPR036874">
    <property type="entry name" value="Carbonic_anhydrase_sf"/>
</dbReference>
<dbReference type="GO" id="GO:0071244">
    <property type="term" value="P:cellular response to carbon dioxide"/>
    <property type="evidence" value="ECO:0007669"/>
    <property type="project" value="TreeGrafter"/>
</dbReference>
<comment type="function">
    <text evidence="8">Reversible hydration of carbon dioxide.</text>
</comment>
<organism evidence="9 10">
    <name type="scientific">Lachnellula arida</name>
    <dbReference type="NCBI Taxonomy" id="1316785"/>
    <lineage>
        <taxon>Eukaryota</taxon>
        <taxon>Fungi</taxon>
        <taxon>Dikarya</taxon>
        <taxon>Ascomycota</taxon>
        <taxon>Pezizomycotina</taxon>
        <taxon>Leotiomycetes</taxon>
        <taxon>Helotiales</taxon>
        <taxon>Lachnaceae</taxon>
        <taxon>Lachnellula</taxon>
    </lineage>
</organism>
<comment type="cofactor">
    <cofactor evidence="7">
        <name>Zn(2+)</name>
        <dbReference type="ChEBI" id="CHEBI:29105"/>
    </cofactor>
    <text evidence="7">Binds 1 zinc ion per subunit.</text>
</comment>
<keyword evidence="4 7" id="KW-0862">Zinc</keyword>
<dbReference type="PANTHER" id="PTHR11002">
    <property type="entry name" value="CARBONIC ANHYDRASE"/>
    <property type="match status" value="1"/>
</dbReference>
<dbReference type="Pfam" id="PF00484">
    <property type="entry name" value="Pro_CA"/>
    <property type="match status" value="1"/>
</dbReference>
<dbReference type="Gene3D" id="3.40.1050.10">
    <property type="entry name" value="Carbonic anhydrase"/>
    <property type="match status" value="1"/>
</dbReference>
<evidence type="ECO:0000256" key="2">
    <source>
        <dbReference type="ARBA" id="ARBA00012925"/>
    </source>
</evidence>
<dbReference type="GO" id="GO:0005737">
    <property type="term" value="C:cytoplasm"/>
    <property type="evidence" value="ECO:0007669"/>
    <property type="project" value="TreeGrafter"/>
</dbReference>
<dbReference type="EC" id="4.2.1.1" evidence="2 8"/>
<feature type="binding site" evidence="7">
    <location>
        <position position="101"/>
    </location>
    <ligand>
        <name>Zn(2+)</name>
        <dbReference type="ChEBI" id="CHEBI:29105"/>
    </ligand>
</feature>
<dbReference type="GO" id="GO:0034599">
    <property type="term" value="P:cellular response to oxidative stress"/>
    <property type="evidence" value="ECO:0007669"/>
    <property type="project" value="TreeGrafter"/>
</dbReference>
<name>A0A8T9BGZ7_9HELO</name>
<dbReference type="SMART" id="SM00947">
    <property type="entry name" value="Pro_CA"/>
    <property type="match status" value="1"/>
</dbReference>
<dbReference type="Proteomes" id="UP000469559">
    <property type="component" value="Unassembled WGS sequence"/>
</dbReference>
<evidence type="ECO:0000256" key="6">
    <source>
        <dbReference type="ARBA" id="ARBA00048348"/>
    </source>
</evidence>
<dbReference type="AlphaFoldDB" id="A0A8T9BGZ7"/>
<keyword evidence="5 8" id="KW-0456">Lyase</keyword>
<protein>
    <recommendedName>
        <fullName evidence="2 8">Carbonic anhydrase</fullName>
        <ecNumber evidence="2 8">4.2.1.1</ecNumber>
    </recommendedName>
    <alternativeName>
        <fullName evidence="8">Carbonate dehydratase</fullName>
    </alternativeName>
</protein>
<dbReference type="EMBL" id="QGMF01000226">
    <property type="protein sequence ID" value="TVY17739.1"/>
    <property type="molecule type" value="Genomic_DNA"/>
</dbReference>
<feature type="binding site" evidence="7">
    <location>
        <position position="40"/>
    </location>
    <ligand>
        <name>Zn(2+)</name>
        <dbReference type="ChEBI" id="CHEBI:29105"/>
    </ligand>
</feature>
<feature type="binding site" evidence="7">
    <location>
        <position position="104"/>
    </location>
    <ligand>
        <name>Zn(2+)</name>
        <dbReference type="ChEBI" id="CHEBI:29105"/>
    </ligand>
</feature>
<evidence type="ECO:0000256" key="8">
    <source>
        <dbReference type="RuleBase" id="RU003956"/>
    </source>
</evidence>
<dbReference type="SUPFAM" id="SSF53056">
    <property type="entry name" value="beta-carbonic anhydrase, cab"/>
    <property type="match status" value="1"/>
</dbReference>
<sequence>MPFDFDAVIHKQYDIVPLDPSFIASKEVAKPHILWVGCSDSLTLETFTLDVLQDEIFVHRNLGNILSNGDLSSESAVAWAVELLKADGEIPKVEHIIICGHYGCALTKSNDPQELYGWSNRQTIILTESRDITRLHKMNDEFLSLEGKFDERSREHRLEEIYTLAEAGWLSRQPNVKKAIQERGLQIHAFVYDRETDSAVRLVERDGDWKR</sequence>
<evidence type="ECO:0000256" key="5">
    <source>
        <dbReference type="ARBA" id="ARBA00023239"/>
    </source>
</evidence>
<evidence type="ECO:0000313" key="9">
    <source>
        <dbReference type="EMBL" id="TVY17739.1"/>
    </source>
</evidence>
<keyword evidence="3 7" id="KW-0479">Metal-binding</keyword>
<keyword evidence="10" id="KW-1185">Reference proteome</keyword>
<dbReference type="GO" id="GO:0008270">
    <property type="term" value="F:zinc ion binding"/>
    <property type="evidence" value="ECO:0007669"/>
    <property type="project" value="UniProtKB-UniRule"/>
</dbReference>
<dbReference type="OrthoDB" id="10248475at2759"/>
<accession>A0A8T9BGZ7</accession>
<comment type="catalytic activity">
    <reaction evidence="6 8">
        <text>hydrogencarbonate + H(+) = CO2 + H2O</text>
        <dbReference type="Rhea" id="RHEA:10748"/>
        <dbReference type="ChEBI" id="CHEBI:15377"/>
        <dbReference type="ChEBI" id="CHEBI:15378"/>
        <dbReference type="ChEBI" id="CHEBI:16526"/>
        <dbReference type="ChEBI" id="CHEBI:17544"/>
        <dbReference type="EC" id="4.2.1.1"/>
    </reaction>
</comment>
<evidence type="ECO:0000256" key="7">
    <source>
        <dbReference type="PIRSR" id="PIRSR601765-1"/>
    </source>
</evidence>
<evidence type="ECO:0000256" key="1">
    <source>
        <dbReference type="ARBA" id="ARBA00006217"/>
    </source>
</evidence>
<dbReference type="InterPro" id="IPR001765">
    <property type="entry name" value="Carbonic_anhydrase"/>
</dbReference>
<reference evidence="9 10" key="1">
    <citation type="submission" date="2018-05" db="EMBL/GenBank/DDBJ databases">
        <title>Whole genome sequencing for identification of molecular markers to develop diagnostic detection tools for the regulated plant pathogen Lachnellula willkommii.</title>
        <authorList>
            <person name="Giroux E."/>
            <person name="Bilodeau G."/>
        </authorList>
    </citation>
    <scope>NUCLEOTIDE SEQUENCE [LARGE SCALE GENOMIC DNA]</scope>
    <source>
        <strain evidence="9 10">CBS 203.66</strain>
    </source>
</reference>
<evidence type="ECO:0000256" key="3">
    <source>
        <dbReference type="ARBA" id="ARBA00022723"/>
    </source>
</evidence>